<dbReference type="PROSITE" id="PS50600">
    <property type="entry name" value="ULP_PROTEASE"/>
    <property type="match status" value="1"/>
</dbReference>
<dbReference type="GO" id="GO:0006508">
    <property type="term" value="P:proteolysis"/>
    <property type="evidence" value="ECO:0007669"/>
    <property type="project" value="UniProtKB-KW"/>
</dbReference>
<evidence type="ECO:0000256" key="2">
    <source>
        <dbReference type="ARBA" id="ARBA00022670"/>
    </source>
</evidence>
<reference evidence="6 7" key="1">
    <citation type="submission" date="2018-05" db="EMBL/GenBank/DDBJ databases">
        <title>Whole genome sequencing for identification of molecular markers to develop diagnostic detection tools for the regulated plant pathogen Lachnellula willkommii.</title>
        <authorList>
            <person name="Giroux E."/>
            <person name="Bilodeau G."/>
        </authorList>
    </citation>
    <scope>NUCLEOTIDE SEQUENCE [LARGE SCALE GENOMIC DNA]</scope>
    <source>
        <strain evidence="6 7">CBS 203.66</strain>
    </source>
</reference>
<dbReference type="Pfam" id="PF02902">
    <property type="entry name" value="Peptidase_C48"/>
    <property type="match status" value="1"/>
</dbReference>
<dbReference type="SUPFAM" id="SSF54001">
    <property type="entry name" value="Cysteine proteinases"/>
    <property type="match status" value="1"/>
</dbReference>
<accession>A0A8T9B6H2</accession>
<evidence type="ECO:0000313" key="6">
    <source>
        <dbReference type="EMBL" id="TVY15624.1"/>
    </source>
</evidence>
<dbReference type="InterPro" id="IPR003653">
    <property type="entry name" value="Peptidase_C48_C"/>
</dbReference>
<proteinExistence type="inferred from homology"/>
<dbReference type="Gene3D" id="3.40.395.10">
    <property type="entry name" value="Adenoviral Proteinase, Chain A"/>
    <property type="match status" value="1"/>
</dbReference>
<evidence type="ECO:0000256" key="4">
    <source>
        <dbReference type="SAM" id="MobiDB-lite"/>
    </source>
</evidence>
<comment type="caution">
    <text evidence="6">The sequence shown here is derived from an EMBL/GenBank/DDBJ whole genome shotgun (WGS) entry which is preliminary data.</text>
</comment>
<dbReference type="GO" id="GO:0008234">
    <property type="term" value="F:cysteine-type peptidase activity"/>
    <property type="evidence" value="ECO:0007669"/>
    <property type="project" value="InterPro"/>
</dbReference>
<dbReference type="OrthoDB" id="3555104at2759"/>
<evidence type="ECO:0000313" key="7">
    <source>
        <dbReference type="Proteomes" id="UP000469559"/>
    </source>
</evidence>
<gene>
    <name evidence="6" type="ORF">LARI1_G009016</name>
</gene>
<feature type="compositionally biased region" description="Polar residues" evidence="4">
    <location>
        <begin position="238"/>
        <end position="250"/>
    </location>
</feature>
<name>A0A8T9B6H2_9HELO</name>
<keyword evidence="7" id="KW-1185">Reference proteome</keyword>
<feature type="region of interest" description="Disordered" evidence="4">
    <location>
        <begin position="529"/>
        <end position="555"/>
    </location>
</feature>
<keyword evidence="3" id="KW-0378">Hydrolase</keyword>
<feature type="domain" description="Ubiquitin-like protease family profile" evidence="5">
    <location>
        <begin position="706"/>
        <end position="872"/>
    </location>
</feature>
<comment type="similarity">
    <text evidence="1">Belongs to the peptidase C48 family.</text>
</comment>
<sequence length="941" mass="104599">MDVNDSPPFWHEKTVKPSKTVKDPIPLFGQFVSAVSSDALHGIQSRSDFSIFVRDLCVKEPSVAQYLVQEILKHSNGSEPEVQSSKENWSSTGLKNTLRTRKRLDPTYRGPKSSWIQADIHRHVSEDADGASDSFSLANDSSAMHQTGHDGMTIRQSSESLIIKESIPECEGGLPEIFVENIFQEGVQASAHGPPISTISSESVMHQLKAMYSSGTATRNAVRIVVPDESTQDGRTIRPSSPSEVEQQETALPEIDGEASGNQAAPTPFSPCEIVPQETTLPESALFTPVQQVGRGFQSPISEDQSATPHTVLFSPIGNGEVLSPLTEDGRSASSLDKVETTLLERALASPSRTGPQHAYNAAPTRAQEFKEERILVTDNHTMVSISPPREVPTLTEMIAKAVHLIYEMSNCQEIPTEVHSSILSTLRPGLGKTTNLTSMAERSGSVWITNSPTTWSASMWINMLEAGHTRSKKVTILNMVVWMGASEWYDNELEQAGKVQILTKRGTPRKRLATVVLDKYLKEAADTPAVTSPGKAASDDNKDPSPNPAGIQKRIFDNRRKRLNNIFHRGRTLCKLVQMTHLGILFNPDIWEYAKASKESLDKIAAPFQADPQKMDLLSVLDEQVELLAKEGRPDLSRLFDSLESHSILPSEEILQLRAEYGGERDLLLQSCLDTAITGVVKGIGHVLGKHTLGDDDTIMVNGTVELSCGIFDRLCSRGWLNCWDIAAVLEMTDRPVFMRLGHSVPLHKNDEYGGVTPNSNPLRRWRRKIDEYRCEGKNDLKAPQVYTCPLNINADHFTLLEINEQTKMIYHYNSMASSGIIHRKIKSTPVRRVVEDEFKYLNFGYIEAPTPQQRDGWSCGLMVIRNAKRRMIGLSVGGWNDELDPDRVTKEVIGDCETFLENDALQPLAKRRKKIVDQNVEPIRSSQRLRETTKGIQET</sequence>
<feature type="region of interest" description="Disordered" evidence="4">
    <location>
        <begin position="226"/>
        <end position="250"/>
    </location>
</feature>
<dbReference type="AlphaFoldDB" id="A0A8T9B6H2"/>
<organism evidence="6 7">
    <name type="scientific">Lachnellula arida</name>
    <dbReference type="NCBI Taxonomy" id="1316785"/>
    <lineage>
        <taxon>Eukaryota</taxon>
        <taxon>Fungi</taxon>
        <taxon>Dikarya</taxon>
        <taxon>Ascomycota</taxon>
        <taxon>Pezizomycotina</taxon>
        <taxon>Leotiomycetes</taxon>
        <taxon>Helotiales</taxon>
        <taxon>Lachnaceae</taxon>
        <taxon>Lachnellula</taxon>
    </lineage>
</organism>
<evidence type="ECO:0000256" key="3">
    <source>
        <dbReference type="ARBA" id="ARBA00022801"/>
    </source>
</evidence>
<evidence type="ECO:0000256" key="1">
    <source>
        <dbReference type="ARBA" id="ARBA00005234"/>
    </source>
</evidence>
<dbReference type="GO" id="GO:0019783">
    <property type="term" value="F:ubiquitin-like protein peptidase activity"/>
    <property type="evidence" value="ECO:0007669"/>
    <property type="project" value="UniProtKB-ARBA"/>
</dbReference>
<dbReference type="EMBL" id="QGMF01000474">
    <property type="protein sequence ID" value="TVY15624.1"/>
    <property type="molecule type" value="Genomic_DNA"/>
</dbReference>
<dbReference type="Proteomes" id="UP000469559">
    <property type="component" value="Unassembled WGS sequence"/>
</dbReference>
<dbReference type="InterPro" id="IPR038765">
    <property type="entry name" value="Papain-like_cys_pep_sf"/>
</dbReference>
<keyword evidence="2" id="KW-0645">Protease</keyword>
<evidence type="ECO:0000259" key="5">
    <source>
        <dbReference type="PROSITE" id="PS50600"/>
    </source>
</evidence>
<protein>
    <recommendedName>
        <fullName evidence="5">Ubiquitin-like protease family profile domain-containing protein</fullName>
    </recommendedName>
</protein>